<reference evidence="9" key="1">
    <citation type="submission" date="2023-09" db="EMBL/GenBank/DDBJ databases">
        <authorList>
            <person name="Li S."/>
            <person name="Li X."/>
            <person name="Zhang C."/>
            <person name="Zhao Z."/>
        </authorList>
    </citation>
    <scope>NUCLEOTIDE SEQUENCE [LARGE SCALE GENOMIC DNA]</scope>
    <source>
        <strain evidence="9">SQ345</strain>
    </source>
</reference>
<evidence type="ECO:0000256" key="6">
    <source>
        <dbReference type="ARBA" id="ARBA00023136"/>
    </source>
</evidence>
<feature type="transmembrane region" description="Helical" evidence="7">
    <location>
        <begin position="412"/>
        <end position="434"/>
    </location>
</feature>
<feature type="transmembrane region" description="Helical" evidence="7">
    <location>
        <begin position="281"/>
        <end position="305"/>
    </location>
</feature>
<evidence type="ECO:0000256" key="4">
    <source>
        <dbReference type="ARBA" id="ARBA00022692"/>
    </source>
</evidence>
<protein>
    <submittedName>
        <fullName evidence="8">Lipopolysaccharide biosynthesis protein</fullName>
    </submittedName>
</protein>
<evidence type="ECO:0000256" key="7">
    <source>
        <dbReference type="SAM" id="Phobius"/>
    </source>
</evidence>
<evidence type="ECO:0000313" key="9">
    <source>
        <dbReference type="Proteomes" id="UP001248581"/>
    </source>
</evidence>
<accession>A0ABY9TI68</accession>
<gene>
    <name evidence="8" type="ORF">RI845_18300</name>
</gene>
<comment type="similarity">
    <text evidence="2">Belongs to the polysaccharide synthase family.</text>
</comment>
<feature type="transmembrane region" description="Helical" evidence="7">
    <location>
        <begin position="78"/>
        <end position="97"/>
    </location>
</feature>
<dbReference type="PANTHER" id="PTHR30250:SF10">
    <property type="entry name" value="LIPOPOLYSACCHARIDE BIOSYNTHESIS PROTEIN WZXC"/>
    <property type="match status" value="1"/>
</dbReference>
<evidence type="ECO:0000256" key="5">
    <source>
        <dbReference type="ARBA" id="ARBA00022989"/>
    </source>
</evidence>
<keyword evidence="9" id="KW-1185">Reference proteome</keyword>
<dbReference type="EMBL" id="CP134146">
    <property type="protein sequence ID" value="WNC68457.1"/>
    <property type="molecule type" value="Genomic_DNA"/>
</dbReference>
<proteinExistence type="inferred from homology"/>
<keyword evidence="5 7" id="KW-1133">Transmembrane helix</keyword>
<dbReference type="CDD" id="cd13127">
    <property type="entry name" value="MATE_tuaB_like"/>
    <property type="match status" value="1"/>
</dbReference>
<feature type="transmembrane region" description="Helical" evidence="7">
    <location>
        <begin position="12"/>
        <end position="32"/>
    </location>
</feature>
<dbReference type="InterPro" id="IPR050833">
    <property type="entry name" value="Poly_Biosynth_Transport"/>
</dbReference>
<feature type="transmembrane region" description="Helical" evidence="7">
    <location>
        <begin position="145"/>
        <end position="166"/>
    </location>
</feature>
<feature type="transmembrane region" description="Helical" evidence="7">
    <location>
        <begin position="317"/>
        <end position="340"/>
    </location>
</feature>
<evidence type="ECO:0000256" key="2">
    <source>
        <dbReference type="ARBA" id="ARBA00007430"/>
    </source>
</evidence>
<sequence length="479" mass="53980">MLKAKVLHGLKWSFLSKFCSQTISWIVTFWVIRLLTPADYGVVALVTVFFAFISIFAVNGFVSALVKMKNITTQAARQIFTISLFMYFLYSLLISFFAKDIAVFFKNNEIEYVLYVMAIFTPLLSFNVVPNAYIQKEMNFKLQAYSEIISSFSSIFTALTFALLGYGFWSLVIARIVQILASVISINYFKKTAYGITFNFSLVKPILNFALKMQLNGIIWFVYNKLDSLIIGKFLGTNSLGLYNVANEIAAMPMNKASSILNQVGFSAFVSISGSNNDAKYYLYQAIRVMSLLIFPVFFGISVVAEEIQKVILGSNWHGTAAIISILAVILPFRMINSLFQNFANAMGKANFALVNTSITATILIISISIGVQFGLISTAWAWLIGFSIAFVINTLNLANKFKLDRRYLLSRFSPLMTSILMMFIVYCVNHFFLSNTLPIISLIIKVIIGTIFISITYFYYYFDDLIKLKVSFKGFGVK</sequence>
<feature type="transmembrane region" description="Helical" evidence="7">
    <location>
        <begin position="380"/>
        <end position="400"/>
    </location>
</feature>
<dbReference type="RefSeq" id="WP_348387613.1">
    <property type="nucleotide sequence ID" value="NZ_CP134146.1"/>
</dbReference>
<keyword evidence="3" id="KW-1003">Cell membrane</keyword>
<keyword evidence="4 7" id="KW-0812">Transmembrane</keyword>
<feature type="transmembrane region" description="Helical" evidence="7">
    <location>
        <begin position="352"/>
        <end position="374"/>
    </location>
</feature>
<feature type="transmembrane region" description="Helical" evidence="7">
    <location>
        <begin position="44"/>
        <end position="66"/>
    </location>
</feature>
<feature type="transmembrane region" description="Helical" evidence="7">
    <location>
        <begin position="112"/>
        <end position="133"/>
    </location>
</feature>
<comment type="subcellular location">
    <subcellularLocation>
        <location evidence="1">Cell membrane</location>
        <topology evidence="1">Multi-pass membrane protein</topology>
    </subcellularLocation>
</comment>
<dbReference type="Pfam" id="PF13440">
    <property type="entry name" value="Polysacc_synt_3"/>
    <property type="match status" value="1"/>
</dbReference>
<keyword evidence="6 7" id="KW-0472">Membrane</keyword>
<organism evidence="8 9">
    <name type="scientific">Thalassotalea nanhaiensis</name>
    <dbReference type="NCBI Taxonomy" id="3065648"/>
    <lineage>
        <taxon>Bacteria</taxon>
        <taxon>Pseudomonadati</taxon>
        <taxon>Pseudomonadota</taxon>
        <taxon>Gammaproteobacteria</taxon>
        <taxon>Alteromonadales</taxon>
        <taxon>Colwelliaceae</taxon>
        <taxon>Thalassotalea</taxon>
    </lineage>
</organism>
<evidence type="ECO:0000256" key="3">
    <source>
        <dbReference type="ARBA" id="ARBA00022475"/>
    </source>
</evidence>
<evidence type="ECO:0000313" key="8">
    <source>
        <dbReference type="EMBL" id="WNC68457.1"/>
    </source>
</evidence>
<feature type="transmembrane region" description="Helical" evidence="7">
    <location>
        <begin position="440"/>
        <end position="463"/>
    </location>
</feature>
<dbReference type="Proteomes" id="UP001248581">
    <property type="component" value="Chromosome"/>
</dbReference>
<dbReference type="PANTHER" id="PTHR30250">
    <property type="entry name" value="PST FAMILY PREDICTED COLANIC ACID TRANSPORTER"/>
    <property type="match status" value="1"/>
</dbReference>
<evidence type="ECO:0000256" key="1">
    <source>
        <dbReference type="ARBA" id="ARBA00004651"/>
    </source>
</evidence>
<name>A0ABY9TI68_9GAMM</name>